<comment type="caution">
    <text evidence="1">The sequence shown here is derived from an EMBL/GenBank/DDBJ whole genome shotgun (WGS) entry which is preliminary data.</text>
</comment>
<name>A0A8H6MKL3_9PEZI</name>
<feature type="non-terminal residue" evidence="1">
    <location>
        <position position="190"/>
    </location>
</feature>
<protein>
    <submittedName>
        <fullName evidence="1">Subtilase</fullName>
    </submittedName>
</protein>
<dbReference type="OrthoDB" id="10256524at2759"/>
<dbReference type="EMBL" id="WIGM01001478">
    <property type="protein sequence ID" value="KAF6796390.1"/>
    <property type="molecule type" value="Genomic_DNA"/>
</dbReference>
<proteinExistence type="predicted"/>
<reference evidence="1" key="1">
    <citation type="journal article" date="2020" name="Phytopathology">
        <title>Genome Sequence Resources of Colletotrichum truncatum, C. plurivorum, C. musicola, and C. sojae: Four Species Pathogenic to Soybean (Glycine max).</title>
        <authorList>
            <person name="Rogerio F."/>
            <person name="Boufleur T.R."/>
            <person name="Ciampi-Guillardi M."/>
            <person name="Sukno S.A."/>
            <person name="Thon M.R."/>
            <person name="Massola Junior N.S."/>
            <person name="Baroncelli R."/>
        </authorList>
    </citation>
    <scope>NUCLEOTIDE SEQUENCE</scope>
    <source>
        <strain evidence="1">LFN0074</strain>
    </source>
</reference>
<dbReference type="Proteomes" id="UP000639643">
    <property type="component" value="Unassembled WGS sequence"/>
</dbReference>
<evidence type="ECO:0000313" key="2">
    <source>
        <dbReference type="Proteomes" id="UP000639643"/>
    </source>
</evidence>
<evidence type="ECO:0000313" key="1">
    <source>
        <dbReference type="EMBL" id="KAF6796390.1"/>
    </source>
</evidence>
<dbReference type="AlphaFoldDB" id="A0A8H6MKL3"/>
<keyword evidence="2" id="KW-1185">Reference proteome</keyword>
<organism evidence="1 2">
    <name type="scientific">Colletotrichum musicola</name>
    <dbReference type="NCBI Taxonomy" id="2175873"/>
    <lineage>
        <taxon>Eukaryota</taxon>
        <taxon>Fungi</taxon>
        <taxon>Dikarya</taxon>
        <taxon>Ascomycota</taxon>
        <taxon>Pezizomycotina</taxon>
        <taxon>Sordariomycetes</taxon>
        <taxon>Hypocreomycetidae</taxon>
        <taxon>Glomerellales</taxon>
        <taxon>Glomerellaceae</taxon>
        <taxon>Colletotrichum</taxon>
        <taxon>Colletotrichum orchidearum species complex</taxon>
    </lineage>
</organism>
<gene>
    <name evidence="1" type="ORF">CMUS01_15872</name>
</gene>
<sequence length="190" mass="21271">RYHLSSQDAYGVDTLQLNCTDGSKTVKRLSQLVPRKLTVKVGLPGDFTLKPRHIKRVSVDFKNPNTLGWNSAALPLYSGKTIVSGDNGDELSVHMPANFPRIYDNTIWGTRELRWDIFEAGWTEEKWAYPPVAGENGFVGSGTYLVGRRWDPNNMLPYPKTNLARSNDKSEHWLTGKLADGSQITAGNYT</sequence>
<accession>A0A8H6MKL3</accession>